<comment type="caution">
    <text evidence="2">The sequence shown here is derived from an EMBL/GenBank/DDBJ whole genome shotgun (WGS) entry which is preliminary data.</text>
</comment>
<keyword evidence="3" id="KW-1185">Reference proteome</keyword>
<organism evidence="2 3">
    <name type="scientific">Tuber borchii</name>
    <name type="common">White truffle</name>
    <dbReference type="NCBI Taxonomy" id="42251"/>
    <lineage>
        <taxon>Eukaryota</taxon>
        <taxon>Fungi</taxon>
        <taxon>Dikarya</taxon>
        <taxon>Ascomycota</taxon>
        <taxon>Pezizomycotina</taxon>
        <taxon>Pezizomycetes</taxon>
        <taxon>Pezizales</taxon>
        <taxon>Tuberaceae</taxon>
        <taxon>Tuber</taxon>
    </lineage>
</organism>
<dbReference type="PROSITE" id="PS50088">
    <property type="entry name" value="ANK_REPEAT"/>
    <property type="match status" value="1"/>
</dbReference>
<dbReference type="PROSITE" id="PS50297">
    <property type="entry name" value="ANK_REP_REGION"/>
    <property type="match status" value="1"/>
</dbReference>
<name>A0A2T7A2K7_TUBBO</name>
<dbReference type="SUPFAM" id="SSF48403">
    <property type="entry name" value="Ankyrin repeat"/>
    <property type="match status" value="1"/>
</dbReference>
<sequence length="95" mass="10756">MLLLENPALDLNNLDGEGNTALHIAIKWRNLEVVKLLHAAGADLEIANRRKRTALLLRFNMGTWGSWGLGRFGNERLVELALEYGAEPEFRLSWD</sequence>
<gene>
    <name evidence="2" type="ORF">B9Z19DRAFT_1121364</name>
</gene>
<proteinExistence type="predicted"/>
<dbReference type="Pfam" id="PF13857">
    <property type="entry name" value="Ank_5"/>
    <property type="match status" value="1"/>
</dbReference>
<dbReference type="InterPro" id="IPR036770">
    <property type="entry name" value="Ankyrin_rpt-contain_sf"/>
</dbReference>
<evidence type="ECO:0000313" key="3">
    <source>
        <dbReference type="Proteomes" id="UP000244722"/>
    </source>
</evidence>
<dbReference type="EMBL" id="NESQ01000035">
    <property type="protein sequence ID" value="PUU81959.1"/>
    <property type="molecule type" value="Genomic_DNA"/>
</dbReference>
<keyword evidence="1" id="KW-0040">ANK repeat</keyword>
<dbReference type="InterPro" id="IPR002110">
    <property type="entry name" value="Ankyrin_rpt"/>
</dbReference>
<dbReference type="Proteomes" id="UP000244722">
    <property type="component" value="Unassembled WGS sequence"/>
</dbReference>
<dbReference type="AlphaFoldDB" id="A0A2T7A2K7"/>
<feature type="repeat" description="ANK" evidence="1">
    <location>
        <begin position="17"/>
        <end position="49"/>
    </location>
</feature>
<reference evidence="2 3" key="1">
    <citation type="submission" date="2017-04" db="EMBL/GenBank/DDBJ databases">
        <title>Draft genome sequence of Tuber borchii Vittad., a whitish edible truffle.</title>
        <authorList>
            <consortium name="DOE Joint Genome Institute"/>
            <person name="Murat C."/>
            <person name="Kuo A."/>
            <person name="Barry K.W."/>
            <person name="Clum A."/>
            <person name="Dockter R.B."/>
            <person name="Fauchery L."/>
            <person name="Iotti M."/>
            <person name="Kohler A."/>
            <person name="Labutti K."/>
            <person name="Lindquist E.A."/>
            <person name="Lipzen A."/>
            <person name="Ohm R.A."/>
            <person name="Wang M."/>
            <person name="Grigoriev I.V."/>
            <person name="Zambonelli A."/>
            <person name="Martin F.M."/>
        </authorList>
    </citation>
    <scope>NUCLEOTIDE SEQUENCE [LARGE SCALE GENOMIC DNA]</scope>
    <source>
        <strain evidence="2 3">Tbo3840</strain>
    </source>
</reference>
<dbReference type="OrthoDB" id="194358at2759"/>
<accession>A0A2T7A2K7</accession>
<evidence type="ECO:0000313" key="2">
    <source>
        <dbReference type="EMBL" id="PUU81959.1"/>
    </source>
</evidence>
<dbReference type="Gene3D" id="1.25.40.20">
    <property type="entry name" value="Ankyrin repeat-containing domain"/>
    <property type="match status" value="1"/>
</dbReference>
<dbReference type="SMART" id="SM00248">
    <property type="entry name" value="ANK"/>
    <property type="match status" value="1"/>
</dbReference>
<evidence type="ECO:0000256" key="1">
    <source>
        <dbReference type="PROSITE-ProRule" id="PRU00023"/>
    </source>
</evidence>
<protein>
    <submittedName>
        <fullName evidence="2">Uncharacterized protein</fullName>
    </submittedName>
</protein>